<dbReference type="Pfam" id="PF12146">
    <property type="entry name" value="Hydrolase_4"/>
    <property type="match status" value="1"/>
</dbReference>
<dbReference type="OrthoDB" id="9786110at2"/>
<keyword evidence="6" id="KW-1185">Reference proteome</keyword>
<name>A0A5C4WAG0_9ACTN</name>
<feature type="binding site" evidence="2">
    <location>
        <position position="38"/>
    </location>
    <ligand>
        <name>substrate</name>
    </ligand>
</feature>
<sequence>MAPSIPDPGTDVTAPLTIPARPELTGGRRIGVLLSHGFTGSPASMRPWGEHLGALGYGVAVPLLPGHGTTWRELNTRRWSDWYAALTRAFEALRAEHDAVVVGGLSMGGALVLRLAADRPDEVAGVMLVNPAIATRRLDVRLLPVLKHVVASFPAIANDIKKPGVDERGYDRTPLKAIHSLLQAWPSLRSDLARITAPLIYFRSAEDHVVDDSSEPLVLDGVSSTDVTRVALPESFHVATLDHDAPLIFEQSSAFVARVTGVA</sequence>
<dbReference type="SUPFAM" id="SSF53474">
    <property type="entry name" value="alpha/beta-Hydrolases"/>
    <property type="match status" value="1"/>
</dbReference>
<dbReference type="EMBL" id="VDMP01000017">
    <property type="protein sequence ID" value="TNM45102.1"/>
    <property type="molecule type" value="Genomic_DNA"/>
</dbReference>
<feature type="active site" description="Charge relay system" evidence="1">
    <location>
        <position position="237"/>
    </location>
</feature>
<dbReference type="Proteomes" id="UP000313231">
    <property type="component" value="Unassembled WGS sequence"/>
</dbReference>
<dbReference type="InterPro" id="IPR022742">
    <property type="entry name" value="Hydrolase_4"/>
</dbReference>
<dbReference type="PANTHER" id="PTHR11614">
    <property type="entry name" value="PHOSPHOLIPASE-RELATED"/>
    <property type="match status" value="1"/>
</dbReference>
<dbReference type="InterPro" id="IPR012354">
    <property type="entry name" value="Esterase_lipase"/>
</dbReference>
<keyword evidence="5" id="KW-0378">Hydrolase</keyword>
<feature type="active site" description="Charge relay system" evidence="1">
    <location>
        <position position="207"/>
    </location>
</feature>
<reference evidence="5 6" key="1">
    <citation type="journal article" date="2016" name="Int. J. Syst. Evol. Microbiol.">
        <title>Nocardioides albidus sp. nov., an actinobacterium isolated from garden soil.</title>
        <authorList>
            <person name="Singh H."/>
            <person name="Du J."/>
            <person name="Trinh H."/>
            <person name="Won K."/>
            <person name="Yang J.E."/>
            <person name="Yin C."/>
            <person name="Kook M."/>
            <person name="Yi T.H."/>
        </authorList>
    </citation>
    <scope>NUCLEOTIDE SEQUENCE [LARGE SCALE GENOMIC DNA]</scope>
    <source>
        <strain evidence="5 6">CCTCC AB 2015297</strain>
    </source>
</reference>
<feature type="active site" description="Nucleophile" evidence="1">
    <location>
        <position position="106"/>
    </location>
</feature>
<dbReference type="Gene3D" id="3.40.50.1820">
    <property type="entry name" value="alpha/beta hydrolase"/>
    <property type="match status" value="1"/>
</dbReference>
<feature type="binding site" evidence="2">
    <location>
        <position position="107"/>
    </location>
    <ligand>
        <name>substrate</name>
    </ligand>
</feature>
<feature type="domain" description="Serine aminopeptidase S33" evidence="4">
    <location>
        <begin position="32"/>
        <end position="242"/>
    </location>
</feature>
<dbReference type="RefSeq" id="WP_139621682.1">
    <property type="nucleotide sequence ID" value="NZ_VDMP01000017.1"/>
</dbReference>
<evidence type="ECO:0000256" key="2">
    <source>
        <dbReference type="PIRSR" id="PIRSR017388-2"/>
    </source>
</evidence>
<dbReference type="InterPro" id="IPR051044">
    <property type="entry name" value="MAG_DAG_Lipase"/>
</dbReference>
<comment type="caution">
    <text evidence="5">The sequence shown here is derived from an EMBL/GenBank/DDBJ whole genome shotgun (WGS) entry which is preliminary data.</text>
</comment>
<evidence type="ECO:0000313" key="6">
    <source>
        <dbReference type="Proteomes" id="UP000313231"/>
    </source>
</evidence>
<dbReference type="PIRSF" id="PIRSF017388">
    <property type="entry name" value="Esterase_lipase"/>
    <property type="match status" value="1"/>
</dbReference>
<dbReference type="AlphaFoldDB" id="A0A5C4WAG0"/>
<proteinExistence type="predicted"/>
<protein>
    <submittedName>
        <fullName evidence="5">Alpha/beta fold hydrolase</fullName>
    </submittedName>
</protein>
<evidence type="ECO:0000256" key="3">
    <source>
        <dbReference type="PIRSR" id="PIRSR017388-3"/>
    </source>
</evidence>
<dbReference type="GO" id="GO:0052689">
    <property type="term" value="F:carboxylic ester hydrolase activity"/>
    <property type="evidence" value="ECO:0007669"/>
    <property type="project" value="InterPro"/>
</dbReference>
<feature type="site" description="Important for substrate specificity" evidence="3">
    <location>
        <position position="156"/>
    </location>
</feature>
<evidence type="ECO:0000256" key="1">
    <source>
        <dbReference type="PIRSR" id="PIRSR017388-1"/>
    </source>
</evidence>
<evidence type="ECO:0000259" key="4">
    <source>
        <dbReference type="Pfam" id="PF12146"/>
    </source>
</evidence>
<dbReference type="InterPro" id="IPR029058">
    <property type="entry name" value="AB_hydrolase_fold"/>
</dbReference>
<organism evidence="5 6">
    <name type="scientific">Nocardioides albidus</name>
    <dbReference type="NCBI Taxonomy" id="1517589"/>
    <lineage>
        <taxon>Bacteria</taxon>
        <taxon>Bacillati</taxon>
        <taxon>Actinomycetota</taxon>
        <taxon>Actinomycetes</taxon>
        <taxon>Propionibacteriales</taxon>
        <taxon>Nocardioidaceae</taxon>
        <taxon>Nocardioides</taxon>
    </lineage>
</organism>
<gene>
    <name evidence="5" type="ORF">FHP29_04640</name>
</gene>
<accession>A0A5C4WAG0</accession>
<evidence type="ECO:0000313" key="5">
    <source>
        <dbReference type="EMBL" id="TNM45102.1"/>
    </source>
</evidence>